<dbReference type="EMBL" id="JAVFWL010000003">
    <property type="protein sequence ID" value="KAK6740064.1"/>
    <property type="molecule type" value="Genomic_DNA"/>
</dbReference>
<dbReference type="PANTHER" id="PTHR33359">
    <property type="entry name" value="MOLYBDOPTERIN SYNTHASE SULFUR CARRIER SUBUNIT"/>
    <property type="match status" value="1"/>
</dbReference>
<evidence type="ECO:0008006" key="4">
    <source>
        <dbReference type="Google" id="ProtNLM"/>
    </source>
</evidence>
<reference evidence="2 3" key="1">
    <citation type="submission" date="2023-08" db="EMBL/GenBank/DDBJ databases">
        <title>A Necator americanus chromosomal reference genome.</title>
        <authorList>
            <person name="Ilik V."/>
            <person name="Petrzelkova K.J."/>
            <person name="Pardy F."/>
            <person name="Fuh T."/>
            <person name="Niatou-Singa F.S."/>
            <person name="Gouil Q."/>
            <person name="Baker L."/>
            <person name="Ritchie M.E."/>
            <person name="Jex A.R."/>
            <person name="Gazzola D."/>
            <person name="Li H."/>
            <person name="Toshio Fujiwara R."/>
            <person name="Zhan B."/>
            <person name="Aroian R.V."/>
            <person name="Pafco B."/>
            <person name="Schwarz E.M."/>
        </authorList>
    </citation>
    <scope>NUCLEOTIDE SEQUENCE [LARGE SCALE GENOMIC DNA]</scope>
    <source>
        <strain evidence="2 3">Aroian</strain>
        <tissue evidence="2">Whole animal</tissue>
    </source>
</reference>
<dbReference type="CDD" id="cd00754">
    <property type="entry name" value="Ubl_MoaD"/>
    <property type="match status" value="1"/>
</dbReference>
<dbReference type="InterPro" id="IPR003749">
    <property type="entry name" value="ThiS/MoaD-like"/>
</dbReference>
<keyword evidence="1" id="KW-0547">Nucleotide-binding</keyword>
<protein>
    <recommendedName>
        <fullName evidence="4">ThiS family protein</fullName>
    </recommendedName>
</protein>
<dbReference type="Gene3D" id="3.10.20.30">
    <property type="match status" value="1"/>
</dbReference>
<evidence type="ECO:0000313" key="3">
    <source>
        <dbReference type="Proteomes" id="UP001303046"/>
    </source>
</evidence>
<evidence type="ECO:0000313" key="2">
    <source>
        <dbReference type="EMBL" id="KAK6740064.1"/>
    </source>
</evidence>
<dbReference type="SUPFAM" id="SSF54285">
    <property type="entry name" value="MoaD/ThiS"/>
    <property type="match status" value="1"/>
</dbReference>
<keyword evidence="3" id="KW-1185">Reference proteome</keyword>
<dbReference type="Proteomes" id="UP001303046">
    <property type="component" value="Unassembled WGS sequence"/>
</dbReference>
<dbReference type="InterPro" id="IPR012675">
    <property type="entry name" value="Beta-grasp_dom_sf"/>
</dbReference>
<evidence type="ECO:0000256" key="1">
    <source>
        <dbReference type="ARBA" id="ARBA00022741"/>
    </source>
</evidence>
<accession>A0ABR1CNZ2</accession>
<dbReference type="Pfam" id="PF02597">
    <property type="entry name" value="ThiS"/>
    <property type="match status" value="1"/>
</dbReference>
<dbReference type="InterPro" id="IPR016155">
    <property type="entry name" value="Mopterin_synth/thiamin_S_b"/>
</dbReference>
<dbReference type="PANTHER" id="PTHR33359:SF1">
    <property type="entry name" value="MOLYBDOPTERIN SYNTHASE SULFUR CARRIER SUBUNIT"/>
    <property type="match status" value="1"/>
</dbReference>
<comment type="caution">
    <text evidence="2">The sequence shown here is derived from an EMBL/GenBank/DDBJ whole genome shotgun (WGS) entry which is preliminary data.</text>
</comment>
<gene>
    <name evidence="2" type="primary">Necator_chrIII.g9266</name>
    <name evidence="2" type="ORF">RB195_008501</name>
</gene>
<name>A0ABR1CNZ2_NECAM</name>
<sequence>MSSASEEVEVRVLFFGKAREIMECEETKTHLPRVLSYAMLEELIFIKFFSALDCISKSCVLAVDLKYVNKDEVVKLNPSSEIAVIPPLSGG</sequence>
<organism evidence="2 3">
    <name type="scientific">Necator americanus</name>
    <name type="common">Human hookworm</name>
    <dbReference type="NCBI Taxonomy" id="51031"/>
    <lineage>
        <taxon>Eukaryota</taxon>
        <taxon>Metazoa</taxon>
        <taxon>Ecdysozoa</taxon>
        <taxon>Nematoda</taxon>
        <taxon>Chromadorea</taxon>
        <taxon>Rhabditida</taxon>
        <taxon>Rhabditina</taxon>
        <taxon>Rhabditomorpha</taxon>
        <taxon>Strongyloidea</taxon>
        <taxon>Ancylostomatidae</taxon>
        <taxon>Bunostominae</taxon>
        <taxon>Necator</taxon>
    </lineage>
</organism>
<dbReference type="InterPro" id="IPR044672">
    <property type="entry name" value="MOCS2A"/>
</dbReference>
<proteinExistence type="predicted"/>